<evidence type="ECO:0000256" key="2">
    <source>
        <dbReference type="PROSITE-ProRule" id="PRU01360"/>
    </source>
</evidence>
<feature type="signal peptide" evidence="3">
    <location>
        <begin position="1"/>
        <end position="17"/>
    </location>
</feature>
<dbReference type="SUPFAM" id="SSF49464">
    <property type="entry name" value="Carboxypeptidase regulatory domain-like"/>
    <property type="match status" value="1"/>
</dbReference>
<keyword evidence="2" id="KW-0813">Transport</keyword>
<evidence type="ECO:0000313" key="6">
    <source>
        <dbReference type="Proteomes" id="UP001165302"/>
    </source>
</evidence>
<protein>
    <submittedName>
        <fullName evidence="5">TonB-dependent receptor</fullName>
    </submittedName>
</protein>
<dbReference type="InterPro" id="IPR037066">
    <property type="entry name" value="Plug_dom_sf"/>
</dbReference>
<evidence type="ECO:0000256" key="1">
    <source>
        <dbReference type="ARBA" id="ARBA00022729"/>
    </source>
</evidence>
<feature type="domain" description="TonB-dependent receptor plug" evidence="4">
    <location>
        <begin position="208"/>
        <end position="307"/>
    </location>
</feature>
<keyword evidence="2" id="KW-0812">Transmembrane</keyword>
<keyword evidence="2" id="KW-0998">Cell outer membrane</keyword>
<keyword evidence="1 3" id="KW-0732">Signal</keyword>
<gene>
    <name evidence="5" type="ORF">IPZ78_10910</name>
</gene>
<dbReference type="RefSeq" id="WP_225553608.1">
    <property type="nucleotide sequence ID" value="NZ_JADEYP010000019.1"/>
</dbReference>
<dbReference type="InterPro" id="IPR039426">
    <property type="entry name" value="TonB-dep_rcpt-like"/>
</dbReference>
<keyword evidence="6" id="KW-1185">Reference proteome</keyword>
<comment type="subcellular location">
    <subcellularLocation>
        <location evidence="2">Cell outer membrane</location>
        <topology evidence="2">Multi-pass membrane protein</topology>
    </subcellularLocation>
</comment>
<keyword evidence="2" id="KW-0472">Membrane</keyword>
<evidence type="ECO:0000313" key="5">
    <source>
        <dbReference type="EMBL" id="MCA5005662.1"/>
    </source>
</evidence>
<dbReference type="PANTHER" id="PTHR30069:SF29">
    <property type="entry name" value="HEMOGLOBIN AND HEMOGLOBIN-HAPTOGLOBIN-BINDING PROTEIN 1-RELATED"/>
    <property type="match status" value="1"/>
</dbReference>
<dbReference type="InterPro" id="IPR012910">
    <property type="entry name" value="Plug_dom"/>
</dbReference>
<dbReference type="InterPro" id="IPR023996">
    <property type="entry name" value="TonB-dep_OMP_SusC/RagA"/>
</dbReference>
<dbReference type="InterPro" id="IPR023997">
    <property type="entry name" value="TonB-dep_OMP_SusC/RagA_CS"/>
</dbReference>
<dbReference type="SUPFAM" id="SSF56935">
    <property type="entry name" value="Porins"/>
    <property type="match status" value="1"/>
</dbReference>
<dbReference type="Gene3D" id="3.55.50.30">
    <property type="match status" value="1"/>
</dbReference>
<dbReference type="InterPro" id="IPR008969">
    <property type="entry name" value="CarboxyPept-like_regulatory"/>
</dbReference>
<dbReference type="NCBIfam" id="TIGR04056">
    <property type="entry name" value="OMP_RagA_SusC"/>
    <property type="match status" value="1"/>
</dbReference>
<organism evidence="5 6">
    <name type="scientific">Sphingobacterium bovistauri</name>
    <dbReference type="NCBI Taxonomy" id="2781959"/>
    <lineage>
        <taxon>Bacteria</taxon>
        <taxon>Pseudomonadati</taxon>
        <taxon>Bacteroidota</taxon>
        <taxon>Sphingobacteriia</taxon>
        <taxon>Sphingobacteriales</taxon>
        <taxon>Sphingobacteriaceae</taxon>
        <taxon>Sphingobacterium</taxon>
    </lineage>
</organism>
<comment type="caution">
    <text evidence="5">The sequence shown here is derived from an EMBL/GenBank/DDBJ whole genome shotgun (WGS) entry which is preliminary data.</text>
</comment>
<dbReference type="Pfam" id="PF07715">
    <property type="entry name" value="Plug"/>
    <property type="match status" value="1"/>
</dbReference>
<dbReference type="Gene3D" id="2.170.130.10">
    <property type="entry name" value="TonB-dependent receptor, plug domain"/>
    <property type="match status" value="1"/>
</dbReference>
<dbReference type="PROSITE" id="PS52016">
    <property type="entry name" value="TONB_DEPENDENT_REC_3"/>
    <property type="match status" value="1"/>
</dbReference>
<keyword evidence="2" id="KW-1134">Transmembrane beta strand</keyword>
<dbReference type="NCBIfam" id="TIGR04057">
    <property type="entry name" value="SusC_RagA_signa"/>
    <property type="match status" value="1"/>
</dbReference>
<dbReference type="PANTHER" id="PTHR30069">
    <property type="entry name" value="TONB-DEPENDENT OUTER MEMBRANE RECEPTOR"/>
    <property type="match status" value="1"/>
</dbReference>
<keyword evidence="5" id="KW-0675">Receptor</keyword>
<dbReference type="Gene3D" id="2.60.40.1120">
    <property type="entry name" value="Carboxypeptidase-like, regulatory domain"/>
    <property type="match status" value="1"/>
</dbReference>
<evidence type="ECO:0000256" key="3">
    <source>
        <dbReference type="SAM" id="SignalP"/>
    </source>
</evidence>
<dbReference type="Pfam" id="PF13715">
    <property type="entry name" value="CarbopepD_reg_2"/>
    <property type="match status" value="1"/>
</dbReference>
<feature type="chain" id="PRO_5047213436" evidence="3">
    <location>
        <begin position="18"/>
        <end position="1121"/>
    </location>
</feature>
<comment type="similarity">
    <text evidence="2">Belongs to the TonB-dependent receptor family.</text>
</comment>
<sequence>MKFIFLLVFVFTLGSQASINAQTVNFSKNNASLVEIFREIKKQTGYTIICDANILKNATPVSVSLRNTPLKSALKESLRSNDLDYYIDGESIVIREKTNANQMKISLPKIESEKSQQTVTGTVTGAQGPLAGVTVSVKGVSTQVTSTDANGKFSLQVPSGNGTLVFSMLGYIKNEIEVNSRSIINVTLKEEETAMTEVVVVGYGTQKKATVTGSIAQVSGKEIVKSPVANISNSLQGRLPGLQFQQTSGEPGGDAANINIRGLGPALTIVDGVPTDINQINPNDIETISILKDGAAAIYGFRAANGAIIITTKRGNSSKPTLSFDAYSGTQANAIPYPTLLNAGQYIELQNEAAINSGSSSSLPYTKEEAQKWKEGGLNYESTDWYNLVFNEYAPQNSINLSVRGGSDNARYFISGGVLNQSGNIKSDNSNFKRYNLRSNIDFKINKDFKASINLSGRLENRNAPPYRITGNDFNILQTVARVYPSYKPYANNNPDYFGTTNVPSGNPLAMSSSNAGYNRNTWAVMNASGTLEYSLPYVKGLSAKANLNYEYVNYNSKTWNKQYSLYNYNETADMYDIVSNVNNPTTLSHNNYQEGIPIDLQLSLNYENTFAQDHNIKGLLLMHKTKKNGFGYYVNRNYSLDALDQLGKGDVLNQTLGESKNYQEAYLGYAARLNYDYKGKYLFEAIGRYDYSWKFPNNAGFFPSVSAGWIVSNESFFNVPQINNLKIKGSWAKMPDDNGFGGFIYLSGYNYPSGSYLFSSGTPVNGLRIGELANPSLTWVTGAMHNLGVEIGLWDNMITGEFNIFRRNRSGLTATRNATYPSVSGAFTPLENLNEDNTRGFEIELGLNKTINGLKLNVSPNFAYSRSMNGFQIDPPAGSAWSNYVDKRTNRWNNIGLGYVALGQFQSQEEINTSPVQDGRANHSLRPGDIKYEDINGDGVINDDDRRFISRGAFPQIQYGLNLSLEYKNFDLSALFAGAAHFNISYDGELQRPFFNGANSFDFYMDRWRHEDIYDTSSPWIKGKYPSTVAGGSDNNNKYSTFWVKNGDYLRLKNLVIGYSLPKNLLSKVGIENARIYASGQNLFILSEVKNLDPEAFANAARGAYYPIQKVYTFGVNIGF</sequence>
<dbReference type="EMBL" id="JADEYP010000019">
    <property type="protein sequence ID" value="MCA5005662.1"/>
    <property type="molecule type" value="Genomic_DNA"/>
</dbReference>
<name>A0ABS7Z686_9SPHI</name>
<reference evidence="5" key="1">
    <citation type="submission" date="2020-10" db="EMBL/GenBank/DDBJ databases">
        <authorList>
            <person name="Lu T."/>
            <person name="Wang Q."/>
            <person name="Han X."/>
        </authorList>
    </citation>
    <scope>NUCLEOTIDE SEQUENCE</scope>
    <source>
        <strain evidence="5">WQ 366</strain>
    </source>
</reference>
<evidence type="ECO:0000259" key="4">
    <source>
        <dbReference type="Pfam" id="PF07715"/>
    </source>
</evidence>
<accession>A0ABS7Z686</accession>
<proteinExistence type="inferred from homology"/>
<dbReference type="Proteomes" id="UP001165302">
    <property type="component" value="Unassembled WGS sequence"/>
</dbReference>